<keyword evidence="7" id="KW-0408">Iron</keyword>
<organism evidence="10 11">
    <name type="scientific">Faecalibacillus intestinalis</name>
    <dbReference type="NCBI Taxonomy" id="1982626"/>
    <lineage>
        <taxon>Bacteria</taxon>
        <taxon>Bacillati</taxon>
        <taxon>Bacillota</taxon>
        <taxon>Erysipelotrichia</taxon>
        <taxon>Erysipelotrichales</taxon>
        <taxon>Coprobacillaceae</taxon>
        <taxon>Faecalibacillus</taxon>
    </lineage>
</organism>
<dbReference type="AlphaFoldDB" id="A0A7I8E2E7"/>
<keyword evidence="5" id="KW-0479">Metal-binding</keyword>
<comment type="cofactor">
    <cofactor evidence="1">
        <name>FMN</name>
        <dbReference type="ChEBI" id="CHEBI:58210"/>
    </cofactor>
</comment>
<dbReference type="KEGG" id="fit:Fi14EGH31_14160"/>
<evidence type="ECO:0000256" key="2">
    <source>
        <dbReference type="ARBA" id="ARBA00001966"/>
    </source>
</evidence>
<dbReference type="InterPro" id="IPR001155">
    <property type="entry name" value="OxRdtase_FMN_N"/>
</dbReference>
<gene>
    <name evidence="10" type="ORF">Fi14EGH31_14160</name>
</gene>
<dbReference type="EMBL" id="AP024085">
    <property type="protein sequence ID" value="BCL57704.1"/>
    <property type="molecule type" value="Genomic_DNA"/>
</dbReference>
<keyword evidence="8" id="KW-0411">Iron-sulfur</keyword>
<accession>A0A7I8E2E7</accession>
<evidence type="ECO:0000256" key="8">
    <source>
        <dbReference type="ARBA" id="ARBA00023014"/>
    </source>
</evidence>
<evidence type="ECO:0000256" key="1">
    <source>
        <dbReference type="ARBA" id="ARBA00001917"/>
    </source>
</evidence>
<keyword evidence="6" id="KW-0560">Oxidoreductase</keyword>
<evidence type="ECO:0000256" key="6">
    <source>
        <dbReference type="ARBA" id="ARBA00023002"/>
    </source>
</evidence>
<evidence type="ECO:0000256" key="4">
    <source>
        <dbReference type="ARBA" id="ARBA00022643"/>
    </source>
</evidence>
<keyword evidence="3" id="KW-0285">Flavoprotein</keyword>
<dbReference type="PANTHER" id="PTHR42917:SF2">
    <property type="entry name" value="2,4-DIENOYL-COA REDUCTASE [(2E)-ENOYL-COA-PRODUCING]"/>
    <property type="match status" value="1"/>
</dbReference>
<reference evidence="11" key="1">
    <citation type="submission" date="2020-09" db="EMBL/GenBank/DDBJ databases">
        <title>Complete genome sequencing of Faecalibacillus intestinalis strain 14EGH31.</title>
        <authorList>
            <person name="Sakamoto M."/>
            <person name="Murakami T."/>
            <person name="Mori H."/>
        </authorList>
    </citation>
    <scope>NUCLEOTIDE SEQUENCE [LARGE SCALE GENOMIC DNA]</scope>
    <source>
        <strain evidence="11">14EGH31</strain>
    </source>
</reference>
<comment type="cofactor">
    <cofactor evidence="2">
        <name>[4Fe-4S] cluster</name>
        <dbReference type="ChEBI" id="CHEBI:49883"/>
    </cofactor>
</comment>
<dbReference type="GO" id="GO:0016491">
    <property type="term" value="F:oxidoreductase activity"/>
    <property type="evidence" value="ECO:0007669"/>
    <property type="project" value="UniProtKB-KW"/>
</dbReference>
<dbReference type="GO" id="GO:0051536">
    <property type="term" value="F:iron-sulfur cluster binding"/>
    <property type="evidence" value="ECO:0007669"/>
    <property type="project" value="UniProtKB-KW"/>
</dbReference>
<dbReference type="SUPFAM" id="SSF51395">
    <property type="entry name" value="FMN-linked oxidoreductases"/>
    <property type="match status" value="1"/>
</dbReference>
<keyword evidence="4" id="KW-0288">FMN</keyword>
<feature type="domain" description="NADH:flavin oxidoreductase/NADH oxidase N-terminal" evidence="9">
    <location>
        <begin position="11"/>
        <end position="123"/>
    </location>
</feature>
<evidence type="ECO:0000256" key="5">
    <source>
        <dbReference type="ARBA" id="ARBA00022723"/>
    </source>
</evidence>
<dbReference type="PANTHER" id="PTHR42917">
    <property type="entry name" value="2,4-DIENOYL-COA REDUCTASE"/>
    <property type="match status" value="1"/>
</dbReference>
<sequence length="154" mass="17331">MPLFLKIDCHDDMLESGLILKEVIDFCKDAKEYGVNVLNISRGNIITAVTLYEVAPVDIKNGFNVEDGERIRKETGKFTMPCGRINTPEVAEKILEDDKADLIVMARAQLVDANFCNKAKNGQVNQIRYCIGCNQGCYDYFCNSLYNPSIKHIT</sequence>
<dbReference type="Proteomes" id="UP000593842">
    <property type="component" value="Chromosome"/>
</dbReference>
<name>A0A7I8E2E7_9FIRM</name>
<dbReference type="InterPro" id="IPR013785">
    <property type="entry name" value="Aldolase_TIM"/>
</dbReference>
<evidence type="ECO:0000256" key="7">
    <source>
        <dbReference type="ARBA" id="ARBA00023004"/>
    </source>
</evidence>
<dbReference type="Pfam" id="PF00724">
    <property type="entry name" value="Oxidored_FMN"/>
    <property type="match status" value="1"/>
</dbReference>
<dbReference type="GO" id="GO:0010181">
    <property type="term" value="F:FMN binding"/>
    <property type="evidence" value="ECO:0007669"/>
    <property type="project" value="InterPro"/>
</dbReference>
<evidence type="ECO:0000313" key="10">
    <source>
        <dbReference type="EMBL" id="BCL57704.1"/>
    </source>
</evidence>
<evidence type="ECO:0000256" key="3">
    <source>
        <dbReference type="ARBA" id="ARBA00022630"/>
    </source>
</evidence>
<evidence type="ECO:0000259" key="9">
    <source>
        <dbReference type="Pfam" id="PF00724"/>
    </source>
</evidence>
<dbReference type="GO" id="GO:0046872">
    <property type="term" value="F:metal ion binding"/>
    <property type="evidence" value="ECO:0007669"/>
    <property type="project" value="UniProtKB-KW"/>
</dbReference>
<evidence type="ECO:0000313" key="11">
    <source>
        <dbReference type="Proteomes" id="UP000593842"/>
    </source>
</evidence>
<dbReference type="InterPro" id="IPR051793">
    <property type="entry name" value="NADH:flavin_oxidoreductase"/>
</dbReference>
<dbReference type="Gene3D" id="3.20.20.70">
    <property type="entry name" value="Aldolase class I"/>
    <property type="match status" value="1"/>
</dbReference>
<proteinExistence type="predicted"/>
<protein>
    <recommendedName>
        <fullName evidence="9">NADH:flavin oxidoreductase/NADH oxidase N-terminal domain-containing protein</fullName>
    </recommendedName>
</protein>